<evidence type="ECO:0000256" key="2">
    <source>
        <dbReference type="SAM" id="Phobius"/>
    </source>
</evidence>
<protein>
    <submittedName>
        <fullName evidence="3">Variable surface protein</fullName>
    </submittedName>
</protein>
<feature type="coiled-coil region" evidence="1">
    <location>
        <begin position="221"/>
        <end position="248"/>
    </location>
</feature>
<dbReference type="Proteomes" id="UP000195521">
    <property type="component" value="Unassembled WGS sequence"/>
</dbReference>
<dbReference type="EMBL" id="BDQF01000286">
    <property type="protein sequence ID" value="GAW84380.1"/>
    <property type="molecule type" value="Genomic_DNA"/>
</dbReference>
<reference evidence="4" key="1">
    <citation type="submission" date="2017-04" db="EMBL/GenBank/DDBJ databases">
        <title>Plasmodium gonderi genome.</title>
        <authorList>
            <person name="Arisue N."/>
            <person name="Honma H."/>
            <person name="Kawai S."/>
            <person name="Tougan T."/>
            <person name="Tanabe K."/>
            <person name="Horii T."/>
        </authorList>
    </citation>
    <scope>NUCLEOTIDE SEQUENCE [LARGE SCALE GENOMIC DNA]</scope>
    <source>
        <strain evidence="4">ATCC 30045</strain>
    </source>
</reference>
<keyword evidence="4" id="KW-1185">Reference proteome</keyword>
<accession>A0A1Y1JQ92</accession>
<organism evidence="3 4">
    <name type="scientific">Plasmodium gonderi</name>
    <dbReference type="NCBI Taxonomy" id="77519"/>
    <lineage>
        <taxon>Eukaryota</taxon>
        <taxon>Sar</taxon>
        <taxon>Alveolata</taxon>
        <taxon>Apicomplexa</taxon>
        <taxon>Aconoidasida</taxon>
        <taxon>Haemosporida</taxon>
        <taxon>Plasmodiidae</taxon>
        <taxon>Plasmodium</taxon>
        <taxon>Plasmodium (Plasmodium)</taxon>
    </lineage>
</organism>
<name>A0A1Y1JQ92_PLAGO</name>
<evidence type="ECO:0000313" key="4">
    <source>
        <dbReference type="Proteomes" id="UP000195521"/>
    </source>
</evidence>
<dbReference type="AlphaFoldDB" id="A0A1Y1JQ92"/>
<dbReference type="GeneID" id="39745188"/>
<evidence type="ECO:0000256" key="1">
    <source>
        <dbReference type="SAM" id="Coils"/>
    </source>
</evidence>
<comment type="caution">
    <text evidence="3">The sequence shown here is derived from an EMBL/GenBank/DDBJ whole genome shotgun (WGS) entry which is preliminary data.</text>
</comment>
<sequence>MGIMDYSLVKKFNEIQKKIEDYVREGGGVQCSIKTLGMDHIKDNFNPNQCNKALLCVSYMDYIKTKGEFTYEDYLYMYYSIYNNLRENGYRSEIHIICNALINASGYGNNGICNDFNSVGITYIELEKIKNLYNMHNSLENIKTHYCKSNENDDFCKTAKDVIDEYYPTKHDPSCQEVIYKVPVTHHKNISIPILVTIITMLIMSILLFILFKLSPYGSYLVRMLRSIKNMFNNINEERNEVEASEISGIIWNDNNYNVLYNCD</sequence>
<proteinExistence type="predicted"/>
<feature type="transmembrane region" description="Helical" evidence="2">
    <location>
        <begin position="190"/>
        <end position="214"/>
    </location>
</feature>
<keyword evidence="2" id="KW-1133">Transmembrane helix</keyword>
<evidence type="ECO:0000313" key="3">
    <source>
        <dbReference type="EMBL" id="GAW84380.1"/>
    </source>
</evidence>
<keyword evidence="1" id="KW-0175">Coiled coil</keyword>
<dbReference type="RefSeq" id="XP_028546969.1">
    <property type="nucleotide sequence ID" value="XM_028691168.1"/>
</dbReference>
<gene>
    <name evidence="3" type="ORF">PGO_002670</name>
</gene>
<keyword evidence="2" id="KW-0472">Membrane</keyword>
<keyword evidence="2" id="KW-0812">Transmembrane</keyword>